<keyword evidence="10 14" id="KW-0472">Membrane</keyword>
<evidence type="ECO:0000256" key="7">
    <source>
        <dbReference type="ARBA" id="ARBA00022840"/>
    </source>
</evidence>
<dbReference type="FunFam" id="3.40.50.300:FF:000032">
    <property type="entry name" value="Export ABC transporter ATP-binding protein"/>
    <property type="match status" value="1"/>
</dbReference>
<dbReference type="InterPro" id="IPR027417">
    <property type="entry name" value="P-loop_NTPase"/>
</dbReference>
<evidence type="ECO:0000259" key="15">
    <source>
        <dbReference type="PROSITE" id="PS50893"/>
    </source>
</evidence>
<dbReference type="RefSeq" id="WP_246133061.1">
    <property type="nucleotide sequence ID" value="NZ_JBHUFH010000011.1"/>
</dbReference>
<sequence>MATQDVPLISLRAISRSFKAGEEEFTVLRDVDLDIRRGEMVAIIGASGSGKSTLMNILGCLDRPSSGTYLFGGRDVGTLSPDEQAELRRSHFGFIFQRYQLLGDLDALGNVEVPAVYAGEGRSTRRHRALSLLGRLGLGERTDHRPGELSGGQQQRVSVARALMNGGEVILADEPTGALDSHSSAELMDLLIDLNRQGHTIIIVTHDPNVAAQAHRIIEISDGRIVSDKSGDGPAATPLRPEPASLQRAAAFMQVTRVSEALRMALLAMLSHRMRSFLTMLGIIIGIASVVLVVALGSGSQQKVLEDISSLGTNTITVRAGSGFGARGAGRIRTLMPSDATALSQQSFAAGVSPAVNDNATVRYGATDAAASINGVSNDYFQLHSYETIAGSLFAGSDISELSQVAVIDEDTRDTFFAGGESAVGQVLHIGHVPVRVIGVVRASGASFGPDSLNIWLPYTTVMSRISGQKYLSSITVQVADGQDMTAAQQQISGLMLARHGTQDFFLQNSDTIRQTITSATTTMTLLVAAIAVISLVVGGIGVMNIMLVSVTERTKEIGVRMAVGARRADITAQFLIEAVLVCLTGGALGILTALGFGWLTSSLTDAVRLNFSTLSIVVAFLSSTVIGIAFGFLPARAAARLDPVVALSRE</sequence>
<dbReference type="InterPro" id="IPR017911">
    <property type="entry name" value="MacB-like_ATP-bd"/>
</dbReference>
<dbReference type="PROSITE" id="PS50893">
    <property type="entry name" value="ABC_TRANSPORTER_2"/>
    <property type="match status" value="1"/>
</dbReference>
<dbReference type="InterPro" id="IPR003593">
    <property type="entry name" value="AAA+_ATPase"/>
</dbReference>
<evidence type="ECO:0000256" key="12">
    <source>
        <dbReference type="ARBA" id="ARBA00038388"/>
    </source>
</evidence>
<dbReference type="Pfam" id="PF12704">
    <property type="entry name" value="MacB_PCD"/>
    <property type="match status" value="1"/>
</dbReference>
<dbReference type="PROSITE" id="PS00211">
    <property type="entry name" value="ABC_TRANSPORTER_1"/>
    <property type="match status" value="1"/>
</dbReference>
<evidence type="ECO:0000256" key="11">
    <source>
        <dbReference type="ARBA" id="ARBA00023251"/>
    </source>
</evidence>
<evidence type="ECO:0000256" key="3">
    <source>
        <dbReference type="ARBA" id="ARBA00022475"/>
    </source>
</evidence>
<dbReference type="SMART" id="SM00382">
    <property type="entry name" value="AAA"/>
    <property type="match status" value="1"/>
</dbReference>
<dbReference type="GO" id="GO:0016887">
    <property type="term" value="F:ATP hydrolysis activity"/>
    <property type="evidence" value="ECO:0007669"/>
    <property type="project" value="InterPro"/>
</dbReference>
<dbReference type="InterPro" id="IPR003838">
    <property type="entry name" value="ABC3_permease_C"/>
</dbReference>
<name>A0A5C6S6K8_9RHOB</name>
<dbReference type="InterPro" id="IPR017871">
    <property type="entry name" value="ABC_transporter-like_CS"/>
</dbReference>
<evidence type="ECO:0000256" key="8">
    <source>
        <dbReference type="ARBA" id="ARBA00022967"/>
    </source>
</evidence>
<evidence type="ECO:0000256" key="4">
    <source>
        <dbReference type="ARBA" id="ARBA00022519"/>
    </source>
</evidence>
<organism evidence="16 17">
    <name type="scientific">Paracoccus aurantiacus</name>
    <dbReference type="NCBI Taxonomy" id="2599412"/>
    <lineage>
        <taxon>Bacteria</taxon>
        <taxon>Pseudomonadati</taxon>
        <taxon>Pseudomonadota</taxon>
        <taxon>Alphaproteobacteria</taxon>
        <taxon>Rhodobacterales</taxon>
        <taxon>Paracoccaceae</taxon>
        <taxon>Paracoccus</taxon>
    </lineage>
</organism>
<evidence type="ECO:0000256" key="2">
    <source>
        <dbReference type="ARBA" id="ARBA00022448"/>
    </source>
</evidence>
<comment type="subcellular location">
    <subcellularLocation>
        <location evidence="1">Cell inner membrane</location>
        <topology evidence="1">Multi-pass membrane protein</topology>
    </subcellularLocation>
</comment>
<dbReference type="EMBL" id="VOPL01000003">
    <property type="protein sequence ID" value="TXB69264.1"/>
    <property type="molecule type" value="Genomic_DNA"/>
</dbReference>
<keyword evidence="5 14" id="KW-0812">Transmembrane</keyword>
<dbReference type="GO" id="GO:0098796">
    <property type="term" value="C:membrane protein complex"/>
    <property type="evidence" value="ECO:0007669"/>
    <property type="project" value="UniProtKB-ARBA"/>
</dbReference>
<dbReference type="CDD" id="cd03255">
    <property type="entry name" value="ABC_MJ0796_LolCDE_FtsE"/>
    <property type="match status" value="1"/>
</dbReference>
<dbReference type="Pfam" id="PF00005">
    <property type="entry name" value="ABC_tran"/>
    <property type="match status" value="1"/>
</dbReference>
<keyword evidence="7" id="KW-0067">ATP-binding</keyword>
<dbReference type="PANTHER" id="PTHR30572:SF14">
    <property type="entry name" value="MACROLIDE EXPORT ATP-BINDING_PERMEASE PROTEIN MACB"/>
    <property type="match status" value="1"/>
</dbReference>
<comment type="caution">
    <text evidence="16">The sequence shown here is derived from an EMBL/GenBank/DDBJ whole genome shotgun (WGS) entry which is preliminary data.</text>
</comment>
<keyword evidence="8" id="KW-1278">Translocase</keyword>
<keyword evidence="2" id="KW-0813">Transport</keyword>
<keyword evidence="3" id="KW-1003">Cell membrane</keyword>
<dbReference type="Proteomes" id="UP000321562">
    <property type="component" value="Unassembled WGS sequence"/>
</dbReference>
<gene>
    <name evidence="16" type="primary">macB</name>
    <name evidence="16" type="ORF">FQV27_09910</name>
</gene>
<dbReference type="GO" id="GO:0005886">
    <property type="term" value="C:plasma membrane"/>
    <property type="evidence" value="ECO:0007669"/>
    <property type="project" value="UniProtKB-SubCell"/>
</dbReference>
<dbReference type="InterPro" id="IPR003439">
    <property type="entry name" value="ABC_transporter-like_ATP-bd"/>
</dbReference>
<dbReference type="GO" id="GO:0005524">
    <property type="term" value="F:ATP binding"/>
    <property type="evidence" value="ECO:0007669"/>
    <property type="project" value="UniProtKB-KW"/>
</dbReference>
<dbReference type="GO" id="GO:0022857">
    <property type="term" value="F:transmembrane transporter activity"/>
    <property type="evidence" value="ECO:0007669"/>
    <property type="project" value="TreeGrafter"/>
</dbReference>
<evidence type="ECO:0000256" key="13">
    <source>
        <dbReference type="ARBA" id="ARBA00041199"/>
    </source>
</evidence>
<evidence type="ECO:0000313" key="16">
    <source>
        <dbReference type="EMBL" id="TXB69264.1"/>
    </source>
</evidence>
<keyword evidence="11" id="KW-0046">Antibiotic resistance</keyword>
<proteinExistence type="inferred from homology"/>
<dbReference type="Gene3D" id="3.40.50.300">
    <property type="entry name" value="P-loop containing nucleotide triphosphate hydrolases"/>
    <property type="match status" value="1"/>
</dbReference>
<dbReference type="InterPro" id="IPR025857">
    <property type="entry name" value="MacB_PCD"/>
</dbReference>
<dbReference type="PANTHER" id="PTHR30572">
    <property type="entry name" value="MEMBRANE COMPONENT OF TRANSPORTER-RELATED"/>
    <property type="match status" value="1"/>
</dbReference>
<dbReference type="GO" id="GO:0046677">
    <property type="term" value="P:response to antibiotic"/>
    <property type="evidence" value="ECO:0007669"/>
    <property type="project" value="UniProtKB-KW"/>
</dbReference>
<evidence type="ECO:0000256" key="1">
    <source>
        <dbReference type="ARBA" id="ARBA00004429"/>
    </source>
</evidence>
<comment type="similarity">
    <text evidence="12">Belongs to the ABC transporter superfamily. Macrolide exporter (TC 3.A.1.122) family.</text>
</comment>
<dbReference type="InterPro" id="IPR050250">
    <property type="entry name" value="Macrolide_Exporter_MacB"/>
</dbReference>
<keyword evidence="9 14" id="KW-1133">Transmembrane helix</keyword>
<keyword evidence="4" id="KW-0997">Cell inner membrane</keyword>
<feature type="transmembrane region" description="Helical" evidence="14">
    <location>
        <begin position="524"/>
        <end position="551"/>
    </location>
</feature>
<keyword evidence="17" id="KW-1185">Reference proteome</keyword>
<evidence type="ECO:0000256" key="5">
    <source>
        <dbReference type="ARBA" id="ARBA00022692"/>
    </source>
</evidence>
<reference evidence="16 17" key="1">
    <citation type="submission" date="2019-08" db="EMBL/GenBank/DDBJ databases">
        <authorList>
            <person name="Ye J."/>
        </authorList>
    </citation>
    <scope>NUCLEOTIDE SEQUENCE [LARGE SCALE GENOMIC DNA]</scope>
    <source>
        <strain evidence="16 17">TK008</strain>
    </source>
</reference>
<evidence type="ECO:0000256" key="9">
    <source>
        <dbReference type="ARBA" id="ARBA00022989"/>
    </source>
</evidence>
<dbReference type="SUPFAM" id="SSF52540">
    <property type="entry name" value="P-loop containing nucleoside triphosphate hydrolases"/>
    <property type="match status" value="1"/>
</dbReference>
<feature type="transmembrane region" description="Helical" evidence="14">
    <location>
        <begin position="612"/>
        <end position="634"/>
    </location>
</feature>
<feature type="transmembrane region" description="Helical" evidence="14">
    <location>
        <begin position="572"/>
        <end position="600"/>
    </location>
</feature>
<dbReference type="Pfam" id="PF02687">
    <property type="entry name" value="FtsX"/>
    <property type="match status" value="1"/>
</dbReference>
<keyword evidence="6" id="KW-0547">Nucleotide-binding</keyword>
<feature type="transmembrane region" description="Helical" evidence="14">
    <location>
        <begin position="277"/>
        <end position="297"/>
    </location>
</feature>
<evidence type="ECO:0000256" key="6">
    <source>
        <dbReference type="ARBA" id="ARBA00022741"/>
    </source>
</evidence>
<evidence type="ECO:0000256" key="10">
    <source>
        <dbReference type="ARBA" id="ARBA00023136"/>
    </source>
</evidence>
<evidence type="ECO:0000313" key="17">
    <source>
        <dbReference type="Proteomes" id="UP000321562"/>
    </source>
</evidence>
<evidence type="ECO:0000256" key="14">
    <source>
        <dbReference type="SAM" id="Phobius"/>
    </source>
</evidence>
<feature type="domain" description="ABC transporter" evidence="15">
    <location>
        <begin position="9"/>
        <end position="247"/>
    </location>
</feature>
<dbReference type="AlphaFoldDB" id="A0A5C6S6K8"/>
<accession>A0A5C6S6K8</accession>
<protein>
    <recommendedName>
        <fullName evidence="13">Pyoverdine export ATP-binding/permease protein PvdT</fullName>
    </recommendedName>
</protein>